<dbReference type="CDD" id="cd05399">
    <property type="entry name" value="NT_Rel-Spo_like"/>
    <property type="match status" value="1"/>
</dbReference>
<feature type="domain" description="RelA/SpoT" evidence="1">
    <location>
        <begin position="66"/>
        <end position="189"/>
    </location>
</feature>
<accession>A0A6J7HGN1</accession>
<organism evidence="2">
    <name type="scientific">freshwater metagenome</name>
    <dbReference type="NCBI Taxonomy" id="449393"/>
    <lineage>
        <taxon>unclassified sequences</taxon>
        <taxon>metagenomes</taxon>
        <taxon>ecological metagenomes</taxon>
    </lineage>
</organism>
<protein>
    <submittedName>
        <fullName evidence="2">Unannotated protein</fullName>
    </submittedName>
</protein>
<dbReference type="SMART" id="SM00954">
    <property type="entry name" value="RelA_SpoT"/>
    <property type="match status" value="1"/>
</dbReference>
<dbReference type="Pfam" id="PF04607">
    <property type="entry name" value="RelA_SpoT"/>
    <property type="match status" value="1"/>
</dbReference>
<dbReference type="GO" id="GO:0015969">
    <property type="term" value="P:guanosine tetraphosphate metabolic process"/>
    <property type="evidence" value="ECO:0007669"/>
    <property type="project" value="InterPro"/>
</dbReference>
<reference evidence="2" key="1">
    <citation type="submission" date="2020-05" db="EMBL/GenBank/DDBJ databases">
        <authorList>
            <person name="Chiriac C."/>
            <person name="Salcher M."/>
            <person name="Ghai R."/>
            <person name="Kavagutti S V."/>
        </authorList>
    </citation>
    <scope>NUCLEOTIDE SEQUENCE</scope>
</reference>
<dbReference type="Gene3D" id="1.10.287.860">
    <property type="entry name" value="Nucleotidyltransferase"/>
    <property type="match status" value="1"/>
</dbReference>
<name>A0A6J7HGN1_9ZZZZ</name>
<dbReference type="SUPFAM" id="SSF81301">
    <property type="entry name" value="Nucleotidyltransferase"/>
    <property type="match status" value="1"/>
</dbReference>
<evidence type="ECO:0000313" key="2">
    <source>
        <dbReference type="EMBL" id="CAB4918662.1"/>
    </source>
</evidence>
<sequence>MSELLSEDRPTTLAEAARLIRGPGSELRRFLSAYSFGLQEMLTKVEILREELRLEDDDCPIEHVGSRLKSFESLTAKVARKGLPLELDAVRESVLDVAGIRVVCSFVSDVYLVADMLTRQPDVEVLETKDYIAAPKANGYKSLHLIVRTPVHLSTGPVWVPVELQLRTVAMDSWASLEHKVFYKWDRDVPAELRAELLEAAHIADRLDATMQRLHREVRATAP</sequence>
<dbReference type="EMBL" id="CAFBMQ010000201">
    <property type="protein sequence ID" value="CAB4918662.1"/>
    <property type="molecule type" value="Genomic_DNA"/>
</dbReference>
<evidence type="ECO:0000259" key="1">
    <source>
        <dbReference type="SMART" id="SM00954"/>
    </source>
</evidence>
<dbReference type="InterPro" id="IPR007685">
    <property type="entry name" value="RelA_SpoT"/>
</dbReference>
<dbReference type="InterPro" id="IPR052366">
    <property type="entry name" value="GTP_Pyrophosphokinase"/>
</dbReference>
<dbReference type="InterPro" id="IPR043519">
    <property type="entry name" value="NT_sf"/>
</dbReference>
<dbReference type="AlphaFoldDB" id="A0A6J7HGN1"/>
<proteinExistence type="predicted"/>
<dbReference type="PANTHER" id="PTHR47837">
    <property type="entry name" value="GTP PYROPHOSPHOKINASE YJBM"/>
    <property type="match status" value="1"/>
</dbReference>
<dbReference type="Gene3D" id="3.30.460.10">
    <property type="entry name" value="Beta Polymerase, domain 2"/>
    <property type="match status" value="1"/>
</dbReference>
<gene>
    <name evidence="2" type="ORF">UFOPK3609_01278</name>
</gene>
<dbReference type="PANTHER" id="PTHR47837:SF2">
    <property type="entry name" value="GTP PYROPHOSPHOKINASE YWAC"/>
    <property type="match status" value="1"/>
</dbReference>